<name>A0A372JS74_9ACTN</name>
<protein>
    <submittedName>
        <fullName evidence="2">DUF397 domain-containing protein</fullName>
    </submittedName>
</protein>
<sequence>MTVEWSKATRSNTTGGDCVEVARLSPDAVAIRDSKDTAGPRLTLTASAARRLVEAIRAGGRDAL</sequence>
<evidence type="ECO:0000313" key="3">
    <source>
        <dbReference type="Proteomes" id="UP000261811"/>
    </source>
</evidence>
<dbReference type="AlphaFoldDB" id="A0A372JS74"/>
<organism evidence="2 3">
    <name type="scientific">Actinomadura logoneensis</name>
    <dbReference type="NCBI Taxonomy" id="2293572"/>
    <lineage>
        <taxon>Bacteria</taxon>
        <taxon>Bacillati</taxon>
        <taxon>Actinomycetota</taxon>
        <taxon>Actinomycetes</taxon>
        <taxon>Streptosporangiales</taxon>
        <taxon>Thermomonosporaceae</taxon>
        <taxon>Actinomadura</taxon>
    </lineage>
</organism>
<feature type="domain" description="DUF397" evidence="1">
    <location>
        <begin position="4"/>
        <end position="57"/>
    </location>
</feature>
<keyword evidence="3" id="KW-1185">Reference proteome</keyword>
<comment type="caution">
    <text evidence="2">The sequence shown here is derived from an EMBL/GenBank/DDBJ whole genome shotgun (WGS) entry which is preliminary data.</text>
</comment>
<dbReference type="Proteomes" id="UP000261811">
    <property type="component" value="Unassembled WGS sequence"/>
</dbReference>
<gene>
    <name evidence="2" type="ORF">DZF91_04275</name>
</gene>
<evidence type="ECO:0000313" key="2">
    <source>
        <dbReference type="EMBL" id="RFU42871.1"/>
    </source>
</evidence>
<dbReference type="InterPro" id="IPR007278">
    <property type="entry name" value="DUF397"/>
</dbReference>
<dbReference type="OrthoDB" id="3482302at2"/>
<reference evidence="2 3" key="1">
    <citation type="submission" date="2018-08" db="EMBL/GenBank/DDBJ databases">
        <title>Actinomadura jelena sp. nov., a novel Actinomycete isolated from soil in Chad.</title>
        <authorList>
            <person name="Shi L."/>
        </authorList>
    </citation>
    <scope>NUCLEOTIDE SEQUENCE [LARGE SCALE GENOMIC DNA]</scope>
    <source>
        <strain evidence="2 3">NEAU-G17</strain>
    </source>
</reference>
<dbReference type="RefSeq" id="WP_117356192.1">
    <property type="nucleotide sequence ID" value="NZ_QURH01000087.1"/>
</dbReference>
<dbReference type="EMBL" id="QURH01000087">
    <property type="protein sequence ID" value="RFU42871.1"/>
    <property type="molecule type" value="Genomic_DNA"/>
</dbReference>
<proteinExistence type="predicted"/>
<evidence type="ECO:0000259" key="1">
    <source>
        <dbReference type="Pfam" id="PF04149"/>
    </source>
</evidence>
<dbReference type="Pfam" id="PF04149">
    <property type="entry name" value="DUF397"/>
    <property type="match status" value="1"/>
</dbReference>
<accession>A0A372JS74</accession>